<evidence type="ECO:0000313" key="3">
    <source>
        <dbReference type="Proteomes" id="UP000021210"/>
    </source>
</evidence>
<sequence length="51" mass="6069">MHEDSQFQDLPVYWQRQISKARREAAKYRHERDEARRQLAALTARLVSGAK</sequence>
<gene>
    <name evidence="2" type="ORF">I542_4436</name>
</gene>
<reference evidence="2 3" key="1">
    <citation type="submission" date="2013-12" db="EMBL/GenBank/DDBJ databases">
        <authorList>
            <person name="Zelazny A."/>
            <person name="Olivier K."/>
            <person name="Holland S."/>
            <person name="Lenaerts A."/>
            <person name="Ordway D."/>
            <person name="DeGroote M.A."/>
            <person name="Parker T."/>
            <person name="Sizemore C."/>
            <person name="Tallon L.J."/>
            <person name="Sadzewicz L.K."/>
            <person name="Sengamalay N."/>
            <person name="Fraser C.M."/>
            <person name="Hine E."/>
            <person name="Shefchek K.A."/>
            <person name="Das S.P."/>
            <person name="Tettelin H."/>
        </authorList>
    </citation>
    <scope>NUCLEOTIDE SEQUENCE [LARGE SCALE GENOMIC DNA]</scope>
    <source>
        <strain evidence="2 3">1948</strain>
    </source>
</reference>
<dbReference type="EMBL" id="JAOH01000002">
    <property type="protein sequence ID" value="EUA64268.1"/>
    <property type="molecule type" value="Genomic_DNA"/>
</dbReference>
<keyword evidence="1" id="KW-0175">Coiled coil</keyword>
<comment type="caution">
    <text evidence="2">The sequence shown here is derived from an EMBL/GenBank/DDBJ whole genome shotgun (WGS) entry which is preliminary data.</text>
</comment>
<feature type="coiled-coil region" evidence="1">
    <location>
        <begin position="18"/>
        <end position="45"/>
    </location>
</feature>
<organism evidence="2 3">
    <name type="scientific">Mycobacteroides abscessus 1948</name>
    <dbReference type="NCBI Taxonomy" id="1299323"/>
    <lineage>
        <taxon>Bacteria</taxon>
        <taxon>Bacillati</taxon>
        <taxon>Actinomycetota</taxon>
        <taxon>Actinomycetes</taxon>
        <taxon>Mycobacteriales</taxon>
        <taxon>Mycobacteriaceae</taxon>
        <taxon>Mycobacteroides</taxon>
        <taxon>Mycobacteroides abscessus</taxon>
    </lineage>
</organism>
<dbReference type="Proteomes" id="UP000021210">
    <property type="component" value="Unassembled WGS sequence"/>
</dbReference>
<dbReference type="AlphaFoldDB" id="A0A829QNS1"/>
<name>A0A829QNS1_9MYCO</name>
<evidence type="ECO:0000256" key="1">
    <source>
        <dbReference type="SAM" id="Coils"/>
    </source>
</evidence>
<protein>
    <submittedName>
        <fullName evidence="2">Uncharacterized protein</fullName>
    </submittedName>
</protein>
<accession>A0A829QNS1</accession>
<proteinExistence type="predicted"/>
<evidence type="ECO:0000313" key="2">
    <source>
        <dbReference type="EMBL" id="EUA64268.1"/>
    </source>
</evidence>